<keyword evidence="2" id="KW-1185">Reference proteome</keyword>
<dbReference type="EMBL" id="NRSH01000040">
    <property type="protein sequence ID" value="MBK1726389.1"/>
    <property type="molecule type" value="Genomic_DNA"/>
</dbReference>
<dbReference type="PANTHER" id="PTHR36302:SF1">
    <property type="entry name" value="COPPER CHAPERONE PCU(A)C"/>
    <property type="match status" value="1"/>
</dbReference>
<organism evidence="1 2">
    <name type="scientific">Halorhodospira neutriphila</name>
    <dbReference type="NCBI Taxonomy" id="168379"/>
    <lineage>
        <taxon>Bacteria</taxon>
        <taxon>Pseudomonadati</taxon>
        <taxon>Pseudomonadota</taxon>
        <taxon>Gammaproteobacteria</taxon>
        <taxon>Chromatiales</taxon>
        <taxon>Ectothiorhodospiraceae</taxon>
        <taxon>Halorhodospira</taxon>
    </lineage>
</organism>
<evidence type="ECO:0008006" key="3">
    <source>
        <dbReference type="Google" id="ProtNLM"/>
    </source>
</evidence>
<dbReference type="Gene3D" id="2.60.40.1890">
    <property type="entry name" value="PCu(A)C copper chaperone"/>
    <property type="match status" value="1"/>
</dbReference>
<feature type="non-terminal residue" evidence="1">
    <location>
        <position position="1"/>
    </location>
</feature>
<dbReference type="InterPro" id="IPR036182">
    <property type="entry name" value="PCuAC_sf"/>
</dbReference>
<protein>
    <recommendedName>
        <fullName evidence="3">Copper chaperone PCu(A)C</fullName>
    </recommendedName>
</protein>
<dbReference type="Pfam" id="PF04314">
    <property type="entry name" value="PCuAC"/>
    <property type="match status" value="1"/>
</dbReference>
<dbReference type="InterPro" id="IPR007410">
    <property type="entry name" value="LpqE-like"/>
</dbReference>
<sequence length="145" mass="14818">APGRSAGGAGGSAGRRGAAAEAVSVERIWVAASAPGQGTVSGEAALANSAGQGHRLVAVYTSAAEEVILHTTFRAGTGVRHARPLQGLYLPAGERVELRPGGPQLRLIDLRRPLSQGEAISVVLRFADGSRKRVEAPVRAPLRGG</sequence>
<dbReference type="RefSeq" id="WP_200257501.1">
    <property type="nucleotide sequence ID" value="NZ_NRSH01000040.1"/>
</dbReference>
<dbReference type="PANTHER" id="PTHR36302">
    <property type="entry name" value="BLR7088 PROTEIN"/>
    <property type="match status" value="1"/>
</dbReference>
<dbReference type="SUPFAM" id="SSF110087">
    <property type="entry name" value="DR1885-like metal-binding protein"/>
    <property type="match status" value="1"/>
</dbReference>
<proteinExistence type="predicted"/>
<comment type="caution">
    <text evidence="1">The sequence shown here is derived from an EMBL/GenBank/DDBJ whole genome shotgun (WGS) entry which is preliminary data.</text>
</comment>
<dbReference type="InterPro" id="IPR058248">
    <property type="entry name" value="Lxx211020-like"/>
</dbReference>
<name>A0ABS1E6E6_9GAMM</name>
<gene>
    <name evidence="1" type="ORF">CKO13_05000</name>
</gene>
<evidence type="ECO:0000313" key="2">
    <source>
        <dbReference type="Proteomes" id="UP000738126"/>
    </source>
</evidence>
<accession>A0ABS1E6E6</accession>
<dbReference type="Proteomes" id="UP000738126">
    <property type="component" value="Unassembled WGS sequence"/>
</dbReference>
<reference evidence="1 2" key="1">
    <citation type="journal article" date="2020" name="Microorganisms">
        <title>Osmotic Adaptation and Compatible Solute Biosynthesis of Phototrophic Bacteria as Revealed from Genome Analyses.</title>
        <authorList>
            <person name="Imhoff J.F."/>
            <person name="Rahn T."/>
            <person name="Kunzel S."/>
            <person name="Keller A."/>
            <person name="Neulinger S.C."/>
        </authorList>
    </citation>
    <scope>NUCLEOTIDE SEQUENCE [LARGE SCALE GENOMIC DNA]</scope>
    <source>
        <strain evidence="1 2">DSM 15116</strain>
    </source>
</reference>
<evidence type="ECO:0000313" key="1">
    <source>
        <dbReference type="EMBL" id="MBK1726389.1"/>
    </source>
</evidence>